<proteinExistence type="predicted"/>
<dbReference type="AlphaFoldDB" id="A0A645AJ67"/>
<name>A0A645AJ67_9ZZZZ</name>
<comment type="caution">
    <text evidence="1">The sequence shown here is derived from an EMBL/GenBank/DDBJ whole genome shotgun (WGS) entry which is preliminary data.</text>
</comment>
<gene>
    <name evidence="1" type="ORF">SDC9_99935</name>
</gene>
<reference evidence="1" key="1">
    <citation type="submission" date="2019-08" db="EMBL/GenBank/DDBJ databases">
        <authorList>
            <person name="Kucharzyk K."/>
            <person name="Murdoch R.W."/>
            <person name="Higgins S."/>
            <person name="Loffler F."/>
        </authorList>
    </citation>
    <scope>NUCLEOTIDE SEQUENCE</scope>
</reference>
<organism evidence="1">
    <name type="scientific">bioreactor metagenome</name>
    <dbReference type="NCBI Taxonomy" id="1076179"/>
    <lineage>
        <taxon>unclassified sequences</taxon>
        <taxon>metagenomes</taxon>
        <taxon>ecological metagenomes</taxon>
    </lineage>
</organism>
<protein>
    <submittedName>
        <fullName evidence="1">Uncharacterized protein</fullName>
    </submittedName>
</protein>
<sequence length="99" mass="11513">MKFRIYVEVVGKRWAGVIVHDAKSFYKAQILISDMPDIKQGDNLFITAKAVLMPDKRIKTYRLMPITEEKHSEQMSVISQENNMIHQVYLNISNSKEDV</sequence>
<dbReference type="EMBL" id="VSSQ01014208">
    <property type="protein sequence ID" value="MPM53170.1"/>
    <property type="molecule type" value="Genomic_DNA"/>
</dbReference>
<accession>A0A645AJ67</accession>
<evidence type="ECO:0000313" key="1">
    <source>
        <dbReference type="EMBL" id="MPM53170.1"/>
    </source>
</evidence>